<gene>
    <name evidence="1" type="ORF">CK203_054777</name>
</gene>
<reference evidence="1 2" key="1">
    <citation type="journal article" date="2018" name="PLoS Genet.">
        <title>Population sequencing reveals clonal diversity and ancestral inbreeding in the grapevine cultivar Chardonnay.</title>
        <authorList>
            <person name="Roach M.J."/>
            <person name="Johnson D.L."/>
            <person name="Bohlmann J."/>
            <person name="van Vuuren H.J."/>
            <person name="Jones S.J."/>
            <person name="Pretorius I.S."/>
            <person name="Schmidt S.A."/>
            <person name="Borneman A.R."/>
        </authorList>
    </citation>
    <scope>NUCLEOTIDE SEQUENCE [LARGE SCALE GENOMIC DNA]</scope>
    <source>
        <strain evidence="2">cv. Chardonnay</strain>
        <tissue evidence="1">Leaf</tissue>
    </source>
</reference>
<evidence type="ECO:0000313" key="2">
    <source>
        <dbReference type="Proteomes" id="UP000288805"/>
    </source>
</evidence>
<comment type="caution">
    <text evidence="1">The sequence shown here is derived from an EMBL/GenBank/DDBJ whole genome shotgun (WGS) entry which is preliminary data.</text>
</comment>
<accession>A0A438GIR6</accession>
<sequence length="103" mass="11421">MPTPEATSAAPLVTHTVPPVTPTTFEPSITISAWKFCAVVHTFQTLTTTHYGLFQQMVEMRAHQDQQIAILRQIQQHLGLLFPPQPIAPAEDTTPVEVRIPLP</sequence>
<dbReference type="EMBL" id="QGNW01000423">
    <property type="protein sequence ID" value="RVW72108.1"/>
    <property type="molecule type" value="Genomic_DNA"/>
</dbReference>
<proteinExistence type="predicted"/>
<organism evidence="1 2">
    <name type="scientific">Vitis vinifera</name>
    <name type="common">Grape</name>
    <dbReference type="NCBI Taxonomy" id="29760"/>
    <lineage>
        <taxon>Eukaryota</taxon>
        <taxon>Viridiplantae</taxon>
        <taxon>Streptophyta</taxon>
        <taxon>Embryophyta</taxon>
        <taxon>Tracheophyta</taxon>
        <taxon>Spermatophyta</taxon>
        <taxon>Magnoliopsida</taxon>
        <taxon>eudicotyledons</taxon>
        <taxon>Gunneridae</taxon>
        <taxon>Pentapetalae</taxon>
        <taxon>rosids</taxon>
        <taxon>Vitales</taxon>
        <taxon>Vitaceae</taxon>
        <taxon>Viteae</taxon>
        <taxon>Vitis</taxon>
    </lineage>
</organism>
<name>A0A438GIR6_VITVI</name>
<dbReference type="AlphaFoldDB" id="A0A438GIR6"/>
<dbReference type="Proteomes" id="UP000288805">
    <property type="component" value="Unassembled WGS sequence"/>
</dbReference>
<protein>
    <submittedName>
        <fullName evidence="1">Uncharacterized protein</fullName>
    </submittedName>
</protein>
<evidence type="ECO:0000313" key="1">
    <source>
        <dbReference type="EMBL" id="RVW72108.1"/>
    </source>
</evidence>